<evidence type="ECO:0000259" key="2">
    <source>
        <dbReference type="PROSITE" id="PS50217"/>
    </source>
</evidence>
<protein>
    <recommendedName>
        <fullName evidence="2">BZIP domain-containing protein</fullName>
    </recommendedName>
</protein>
<dbReference type="Proteomes" id="UP001146351">
    <property type="component" value="Unassembled WGS sequence"/>
</dbReference>
<accession>A0A9W9HNY3</accession>
<reference evidence="3" key="1">
    <citation type="submission" date="2022-11" db="EMBL/GenBank/DDBJ databases">
        <authorList>
            <person name="Petersen C."/>
        </authorList>
    </citation>
    <scope>NUCLEOTIDE SEQUENCE</scope>
    <source>
        <strain evidence="3">IBT 21917</strain>
    </source>
</reference>
<dbReference type="CDD" id="cd14687">
    <property type="entry name" value="bZIP_ATF2"/>
    <property type="match status" value="1"/>
</dbReference>
<dbReference type="InterPro" id="IPR046347">
    <property type="entry name" value="bZIP_sf"/>
</dbReference>
<name>A0A9W9HNY3_9EURO</name>
<dbReference type="SUPFAM" id="SSF57959">
    <property type="entry name" value="Leucine zipper domain"/>
    <property type="match status" value="1"/>
</dbReference>
<dbReference type="PROSITE" id="PS50217">
    <property type="entry name" value="BZIP"/>
    <property type="match status" value="1"/>
</dbReference>
<dbReference type="InterPro" id="IPR004827">
    <property type="entry name" value="bZIP"/>
</dbReference>
<dbReference type="Gene3D" id="1.20.5.170">
    <property type="match status" value="1"/>
</dbReference>
<dbReference type="GO" id="GO:0003700">
    <property type="term" value="F:DNA-binding transcription factor activity"/>
    <property type="evidence" value="ECO:0007669"/>
    <property type="project" value="InterPro"/>
</dbReference>
<evidence type="ECO:0000313" key="4">
    <source>
        <dbReference type="Proteomes" id="UP001146351"/>
    </source>
</evidence>
<dbReference type="PROSITE" id="PS00036">
    <property type="entry name" value="BZIP_BASIC"/>
    <property type="match status" value="1"/>
</dbReference>
<dbReference type="AlphaFoldDB" id="A0A9W9HNY3"/>
<proteinExistence type="predicted"/>
<evidence type="ECO:0000313" key="3">
    <source>
        <dbReference type="EMBL" id="KAJ5152299.1"/>
    </source>
</evidence>
<comment type="caution">
    <text evidence="3">The sequence shown here is derived from an EMBL/GenBank/DDBJ whole genome shotgun (WGS) entry which is preliminary data.</text>
</comment>
<sequence>MTTLLERQLPDLSASSHVWLNPLGLVQDHSTEWIGEQSPKNAEFNTNLPIAHPPKSGQSSKLWIPRNSISPGRARHLDRNRVAANRCRLKRKQESETIQNILSKETAKRQMLKAEVNQLKEGLCCLKDRLFAHAGCKDQFIDLELARIAHDVLGGNPDPARCPSPAFSASTWSEGSVDTSVMAGLDHGSSAALGTGTEDLLDGFIDPTKLNDRRASILQSYWK</sequence>
<organism evidence="3 4">
    <name type="scientific">Penicillium capsulatum</name>
    <dbReference type="NCBI Taxonomy" id="69766"/>
    <lineage>
        <taxon>Eukaryota</taxon>
        <taxon>Fungi</taxon>
        <taxon>Dikarya</taxon>
        <taxon>Ascomycota</taxon>
        <taxon>Pezizomycotina</taxon>
        <taxon>Eurotiomycetes</taxon>
        <taxon>Eurotiomycetidae</taxon>
        <taxon>Eurotiales</taxon>
        <taxon>Aspergillaceae</taxon>
        <taxon>Penicillium</taxon>
    </lineage>
</organism>
<gene>
    <name evidence="3" type="ORF">N7492_010594</name>
</gene>
<evidence type="ECO:0000256" key="1">
    <source>
        <dbReference type="SAM" id="MobiDB-lite"/>
    </source>
</evidence>
<dbReference type="OrthoDB" id="295274at2759"/>
<dbReference type="SMART" id="SM00338">
    <property type="entry name" value="BRLZ"/>
    <property type="match status" value="1"/>
</dbReference>
<dbReference type="EMBL" id="JAPQKO010000008">
    <property type="protein sequence ID" value="KAJ5152299.1"/>
    <property type="molecule type" value="Genomic_DNA"/>
</dbReference>
<reference evidence="3" key="2">
    <citation type="journal article" date="2023" name="IMA Fungus">
        <title>Comparative genomic study of the Penicillium genus elucidates a diverse pangenome and 15 lateral gene transfer events.</title>
        <authorList>
            <person name="Petersen C."/>
            <person name="Sorensen T."/>
            <person name="Nielsen M.R."/>
            <person name="Sondergaard T.E."/>
            <person name="Sorensen J.L."/>
            <person name="Fitzpatrick D.A."/>
            <person name="Frisvad J.C."/>
            <person name="Nielsen K.L."/>
        </authorList>
    </citation>
    <scope>NUCLEOTIDE SEQUENCE</scope>
    <source>
        <strain evidence="3">IBT 21917</strain>
    </source>
</reference>
<feature type="domain" description="BZIP" evidence="2">
    <location>
        <begin position="70"/>
        <end position="133"/>
    </location>
</feature>
<keyword evidence="4" id="KW-1185">Reference proteome</keyword>
<feature type="region of interest" description="Disordered" evidence="1">
    <location>
        <begin position="49"/>
        <end position="70"/>
    </location>
</feature>